<evidence type="ECO:0000313" key="7">
    <source>
        <dbReference type="EMBL" id="KAK4219666.1"/>
    </source>
</evidence>
<evidence type="ECO:0000256" key="4">
    <source>
        <dbReference type="ARBA" id="ARBA00022833"/>
    </source>
</evidence>
<keyword evidence="2" id="KW-0677">Repeat</keyword>
<sequence>MTTVLCEICNFESANREILITHWQEEERKGNGHLHCTLCVKVFRSYGGWDIHRRNFHAAKQNLTCPGCHDTFSRVGGLIDHIEKDACKGIKNVQLDDRREEKLAFARELQRRHYGLDPDADDDKAASIIAESVCTSDKGPANFSKYLSKIEIGVSQLGLSAIRPGAEDTMRPNPLLFRKQERDFPELPSQKQRAVPTEPPEAIQQPATFTQTVWEDWDPNNPRFRAQNHYNKFTGSYKCPHPRCPKSFGSGNALVTHISAAHRKNAIRVECPTCLRKFDSITALTQHAESQANKCNVRETDEYRQFMDQLSGGIVDTAEKHADGTNKYTVPEDAVRAFGPQQLWERAQKAKQDRLERELERLKNYVPENVNWD</sequence>
<name>A0AAN7BBF2_9PEZI</name>
<keyword evidence="3 5" id="KW-0863">Zinc-finger</keyword>
<evidence type="ECO:0000259" key="6">
    <source>
        <dbReference type="PROSITE" id="PS50157"/>
    </source>
</evidence>
<dbReference type="Gene3D" id="3.30.160.60">
    <property type="entry name" value="Classic Zinc Finger"/>
    <property type="match status" value="2"/>
</dbReference>
<reference evidence="7" key="1">
    <citation type="journal article" date="2023" name="Mol. Phylogenet. Evol.">
        <title>Genome-scale phylogeny and comparative genomics of the fungal order Sordariales.</title>
        <authorList>
            <person name="Hensen N."/>
            <person name="Bonometti L."/>
            <person name="Westerberg I."/>
            <person name="Brannstrom I.O."/>
            <person name="Guillou S."/>
            <person name="Cros-Aarteil S."/>
            <person name="Calhoun S."/>
            <person name="Haridas S."/>
            <person name="Kuo A."/>
            <person name="Mondo S."/>
            <person name="Pangilinan J."/>
            <person name="Riley R."/>
            <person name="LaButti K."/>
            <person name="Andreopoulos B."/>
            <person name="Lipzen A."/>
            <person name="Chen C."/>
            <person name="Yan M."/>
            <person name="Daum C."/>
            <person name="Ng V."/>
            <person name="Clum A."/>
            <person name="Steindorff A."/>
            <person name="Ohm R.A."/>
            <person name="Martin F."/>
            <person name="Silar P."/>
            <person name="Natvig D.O."/>
            <person name="Lalanne C."/>
            <person name="Gautier V."/>
            <person name="Ament-Velasquez S.L."/>
            <person name="Kruys A."/>
            <person name="Hutchinson M.I."/>
            <person name="Powell A.J."/>
            <person name="Barry K."/>
            <person name="Miller A.N."/>
            <person name="Grigoriev I.V."/>
            <person name="Debuchy R."/>
            <person name="Gladieux P."/>
            <person name="Hiltunen Thoren M."/>
            <person name="Johannesson H."/>
        </authorList>
    </citation>
    <scope>NUCLEOTIDE SEQUENCE</scope>
    <source>
        <strain evidence="7">PSN293</strain>
    </source>
</reference>
<dbReference type="PANTHER" id="PTHR24409:SF295">
    <property type="entry name" value="AZ2-RELATED"/>
    <property type="match status" value="1"/>
</dbReference>
<proteinExistence type="predicted"/>
<dbReference type="SMART" id="SM00355">
    <property type="entry name" value="ZnF_C2H2"/>
    <property type="match status" value="4"/>
</dbReference>
<keyword evidence="8" id="KW-1185">Reference proteome</keyword>
<dbReference type="GO" id="GO:0005634">
    <property type="term" value="C:nucleus"/>
    <property type="evidence" value="ECO:0007669"/>
    <property type="project" value="TreeGrafter"/>
</dbReference>
<reference evidence="7" key="2">
    <citation type="submission" date="2023-05" db="EMBL/GenBank/DDBJ databases">
        <authorList>
            <consortium name="Lawrence Berkeley National Laboratory"/>
            <person name="Steindorff A."/>
            <person name="Hensen N."/>
            <person name="Bonometti L."/>
            <person name="Westerberg I."/>
            <person name="Brannstrom I.O."/>
            <person name="Guillou S."/>
            <person name="Cros-Aarteil S."/>
            <person name="Calhoun S."/>
            <person name="Haridas S."/>
            <person name="Kuo A."/>
            <person name="Mondo S."/>
            <person name="Pangilinan J."/>
            <person name="Riley R."/>
            <person name="Labutti K."/>
            <person name="Andreopoulos B."/>
            <person name="Lipzen A."/>
            <person name="Chen C."/>
            <person name="Yanf M."/>
            <person name="Daum C."/>
            <person name="Ng V."/>
            <person name="Clum A."/>
            <person name="Ohm R."/>
            <person name="Martin F."/>
            <person name="Silar P."/>
            <person name="Natvig D."/>
            <person name="Lalanne C."/>
            <person name="Gautier V."/>
            <person name="Ament-Velasquez S.L."/>
            <person name="Kruys A."/>
            <person name="Hutchinson M.I."/>
            <person name="Powell A.J."/>
            <person name="Barry K."/>
            <person name="Miller A.N."/>
            <person name="Grigoriev I.V."/>
            <person name="Debuchy R."/>
            <person name="Gladieux P."/>
            <person name="Thoren M.H."/>
            <person name="Johannesson H."/>
        </authorList>
    </citation>
    <scope>NUCLEOTIDE SEQUENCE</scope>
    <source>
        <strain evidence="7">PSN293</strain>
    </source>
</reference>
<organism evidence="7 8">
    <name type="scientific">Rhypophila decipiens</name>
    <dbReference type="NCBI Taxonomy" id="261697"/>
    <lineage>
        <taxon>Eukaryota</taxon>
        <taxon>Fungi</taxon>
        <taxon>Dikarya</taxon>
        <taxon>Ascomycota</taxon>
        <taxon>Pezizomycotina</taxon>
        <taxon>Sordariomycetes</taxon>
        <taxon>Sordariomycetidae</taxon>
        <taxon>Sordariales</taxon>
        <taxon>Naviculisporaceae</taxon>
        <taxon>Rhypophila</taxon>
    </lineage>
</organism>
<evidence type="ECO:0000313" key="8">
    <source>
        <dbReference type="Proteomes" id="UP001301769"/>
    </source>
</evidence>
<keyword evidence="4" id="KW-0862">Zinc</keyword>
<dbReference type="InterPro" id="IPR013087">
    <property type="entry name" value="Znf_C2H2_type"/>
</dbReference>
<feature type="domain" description="C2H2-type" evidence="6">
    <location>
        <begin position="237"/>
        <end position="267"/>
    </location>
</feature>
<evidence type="ECO:0000256" key="3">
    <source>
        <dbReference type="ARBA" id="ARBA00022771"/>
    </source>
</evidence>
<accession>A0AAN7BBF2</accession>
<dbReference type="PANTHER" id="PTHR24409">
    <property type="entry name" value="ZINC FINGER PROTEIN 142"/>
    <property type="match status" value="1"/>
</dbReference>
<feature type="domain" description="C2H2-type" evidence="6">
    <location>
        <begin position="34"/>
        <end position="62"/>
    </location>
</feature>
<dbReference type="GO" id="GO:0008270">
    <property type="term" value="F:zinc ion binding"/>
    <property type="evidence" value="ECO:0007669"/>
    <property type="project" value="UniProtKB-KW"/>
</dbReference>
<dbReference type="GO" id="GO:0000981">
    <property type="term" value="F:DNA-binding transcription factor activity, RNA polymerase II-specific"/>
    <property type="evidence" value="ECO:0007669"/>
    <property type="project" value="TreeGrafter"/>
</dbReference>
<dbReference type="Pfam" id="PF13912">
    <property type="entry name" value="zf-C2H2_6"/>
    <property type="match status" value="1"/>
</dbReference>
<evidence type="ECO:0000256" key="2">
    <source>
        <dbReference type="ARBA" id="ARBA00022737"/>
    </source>
</evidence>
<dbReference type="AlphaFoldDB" id="A0AAN7BBF2"/>
<keyword evidence="1" id="KW-0479">Metal-binding</keyword>
<comment type="caution">
    <text evidence="7">The sequence shown here is derived from an EMBL/GenBank/DDBJ whole genome shotgun (WGS) entry which is preliminary data.</text>
</comment>
<evidence type="ECO:0000256" key="5">
    <source>
        <dbReference type="PROSITE-ProRule" id="PRU00042"/>
    </source>
</evidence>
<dbReference type="PROSITE" id="PS00028">
    <property type="entry name" value="ZINC_FINGER_C2H2_1"/>
    <property type="match status" value="2"/>
</dbReference>
<dbReference type="EMBL" id="MU858047">
    <property type="protein sequence ID" value="KAK4219666.1"/>
    <property type="molecule type" value="Genomic_DNA"/>
</dbReference>
<dbReference type="PROSITE" id="PS50157">
    <property type="entry name" value="ZINC_FINGER_C2H2_2"/>
    <property type="match status" value="2"/>
</dbReference>
<gene>
    <name evidence="7" type="ORF">QBC37DRAFT_272422</name>
</gene>
<dbReference type="GO" id="GO:0000977">
    <property type="term" value="F:RNA polymerase II transcription regulatory region sequence-specific DNA binding"/>
    <property type="evidence" value="ECO:0007669"/>
    <property type="project" value="TreeGrafter"/>
</dbReference>
<protein>
    <recommendedName>
        <fullName evidence="6">C2H2-type domain-containing protein</fullName>
    </recommendedName>
</protein>
<evidence type="ECO:0000256" key="1">
    <source>
        <dbReference type="ARBA" id="ARBA00022723"/>
    </source>
</evidence>
<dbReference type="Proteomes" id="UP001301769">
    <property type="component" value="Unassembled WGS sequence"/>
</dbReference>